<dbReference type="Pfam" id="PF07730">
    <property type="entry name" value="HisKA_3"/>
    <property type="match status" value="1"/>
</dbReference>
<dbReference type="Proteomes" id="UP000239415">
    <property type="component" value="Unassembled WGS sequence"/>
</dbReference>
<dbReference type="GO" id="GO:0005524">
    <property type="term" value="F:ATP binding"/>
    <property type="evidence" value="ECO:0007669"/>
    <property type="project" value="UniProtKB-KW"/>
</dbReference>
<evidence type="ECO:0000256" key="4">
    <source>
        <dbReference type="ARBA" id="ARBA00022679"/>
    </source>
</evidence>
<keyword evidence="10" id="KW-0812">Transmembrane</keyword>
<evidence type="ECO:0000256" key="6">
    <source>
        <dbReference type="ARBA" id="ARBA00022777"/>
    </source>
</evidence>
<feature type="transmembrane region" description="Helical" evidence="10">
    <location>
        <begin position="120"/>
        <end position="138"/>
    </location>
</feature>
<keyword evidence="8" id="KW-0902">Two-component regulatory system</keyword>
<evidence type="ECO:0000313" key="14">
    <source>
        <dbReference type="Proteomes" id="UP000239415"/>
    </source>
</evidence>
<protein>
    <recommendedName>
        <fullName evidence="2">histidine kinase</fullName>
        <ecNumber evidence="2">2.7.13.3</ecNumber>
    </recommendedName>
</protein>
<evidence type="ECO:0000256" key="9">
    <source>
        <dbReference type="SAM" id="Coils"/>
    </source>
</evidence>
<dbReference type="RefSeq" id="WP_106318000.1">
    <property type="nucleotide sequence ID" value="NZ_BOMO01000022.1"/>
</dbReference>
<dbReference type="CDD" id="cd16917">
    <property type="entry name" value="HATPase_UhpB-NarQ-NarX-like"/>
    <property type="match status" value="1"/>
</dbReference>
<feature type="domain" description="Signal transduction histidine kinase subgroup 3 dimerisation and phosphoacceptor" evidence="12">
    <location>
        <begin position="175"/>
        <end position="238"/>
    </location>
</feature>
<dbReference type="PANTHER" id="PTHR24421:SF10">
    <property type="entry name" value="NITRATE_NITRITE SENSOR PROTEIN NARQ"/>
    <property type="match status" value="1"/>
</dbReference>
<dbReference type="GO" id="GO:0046983">
    <property type="term" value="F:protein dimerization activity"/>
    <property type="evidence" value="ECO:0007669"/>
    <property type="project" value="InterPro"/>
</dbReference>
<comment type="catalytic activity">
    <reaction evidence="1">
        <text>ATP + protein L-histidine = ADP + protein N-phospho-L-histidine.</text>
        <dbReference type="EC" id="2.7.13.3"/>
    </reaction>
</comment>
<name>A0A2T0KHN9_9ACTN</name>
<dbReference type="AlphaFoldDB" id="A0A2T0KHN9"/>
<feature type="domain" description="Histidine kinase/HSP90-like ATPase" evidence="11">
    <location>
        <begin position="280"/>
        <end position="372"/>
    </location>
</feature>
<keyword evidence="14" id="KW-1185">Reference proteome</keyword>
<dbReference type="InterPro" id="IPR050482">
    <property type="entry name" value="Sensor_HK_TwoCompSys"/>
</dbReference>
<keyword evidence="7" id="KW-0067">ATP-binding</keyword>
<proteinExistence type="predicted"/>
<gene>
    <name evidence="13" type="ORF">CLV67_104482</name>
</gene>
<dbReference type="Gene3D" id="3.30.565.10">
    <property type="entry name" value="Histidine kinase-like ATPase, C-terminal domain"/>
    <property type="match status" value="1"/>
</dbReference>
<dbReference type="InterPro" id="IPR003594">
    <property type="entry name" value="HATPase_dom"/>
</dbReference>
<evidence type="ECO:0000256" key="3">
    <source>
        <dbReference type="ARBA" id="ARBA00022553"/>
    </source>
</evidence>
<evidence type="ECO:0000256" key="5">
    <source>
        <dbReference type="ARBA" id="ARBA00022741"/>
    </source>
</evidence>
<comment type="caution">
    <text evidence="13">The sequence shown here is derived from an EMBL/GenBank/DDBJ whole genome shotgun (WGS) entry which is preliminary data.</text>
</comment>
<keyword evidence="4" id="KW-0808">Transferase</keyword>
<dbReference type="EMBL" id="PVMZ01000004">
    <property type="protein sequence ID" value="PRX22954.1"/>
    <property type="molecule type" value="Genomic_DNA"/>
</dbReference>
<organism evidence="13 14">
    <name type="scientific">Actinoplanes italicus</name>
    <dbReference type="NCBI Taxonomy" id="113567"/>
    <lineage>
        <taxon>Bacteria</taxon>
        <taxon>Bacillati</taxon>
        <taxon>Actinomycetota</taxon>
        <taxon>Actinomycetes</taxon>
        <taxon>Micromonosporales</taxon>
        <taxon>Micromonosporaceae</taxon>
        <taxon>Actinoplanes</taxon>
    </lineage>
</organism>
<feature type="transmembrane region" description="Helical" evidence="10">
    <location>
        <begin position="36"/>
        <end position="54"/>
    </location>
</feature>
<evidence type="ECO:0000256" key="2">
    <source>
        <dbReference type="ARBA" id="ARBA00012438"/>
    </source>
</evidence>
<feature type="coiled-coil region" evidence="9">
    <location>
        <begin position="143"/>
        <end position="170"/>
    </location>
</feature>
<dbReference type="PANTHER" id="PTHR24421">
    <property type="entry name" value="NITRATE/NITRITE SENSOR PROTEIN NARX-RELATED"/>
    <property type="match status" value="1"/>
</dbReference>
<keyword evidence="3" id="KW-0597">Phosphoprotein</keyword>
<sequence length="380" mass="39822">MGLATAVDVLVTVVAAAAGVTLELSRPAGSTHLIAAPVWVYVAAQVAAAVLLLMRRRRPYTMVLMIAMISIVAPAWAALPAPFAVTAHGGEPRRRQWAVIAVLTVAFLAGAQAWTVADPFSAPLVILSSALLGLYVRARRNLARARSDLVAELTERAERAERERLLLAERARADERVRLAGEMHDVVTHRINLIVLQAGALRVSTADPAARAAAEEMRVAGCQALSELRDLVGVLRRGEDATDVAVEPGLARLVADSRAVGLPVRLVEDGDPAMVAPTVRRTLFRLVQESLTNVHKHAPGAGACVAVRYAADGVHATVSNTPRLRVPDPDLAGAGGGSGLDGLRRRVEVVGGTLTAGSTPDGGFAVSATLPIYVPTAARG</sequence>
<dbReference type="EC" id="2.7.13.3" evidence="2"/>
<evidence type="ECO:0000259" key="12">
    <source>
        <dbReference type="Pfam" id="PF07730"/>
    </source>
</evidence>
<evidence type="ECO:0000259" key="11">
    <source>
        <dbReference type="Pfam" id="PF02518"/>
    </source>
</evidence>
<evidence type="ECO:0000313" key="13">
    <source>
        <dbReference type="EMBL" id="PRX22954.1"/>
    </source>
</evidence>
<feature type="transmembrane region" description="Helical" evidence="10">
    <location>
        <begin position="6"/>
        <end position="24"/>
    </location>
</feature>
<dbReference type="GO" id="GO:0000155">
    <property type="term" value="F:phosphorelay sensor kinase activity"/>
    <property type="evidence" value="ECO:0007669"/>
    <property type="project" value="InterPro"/>
</dbReference>
<dbReference type="InterPro" id="IPR036890">
    <property type="entry name" value="HATPase_C_sf"/>
</dbReference>
<evidence type="ECO:0000256" key="10">
    <source>
        <dbReference type="SAM" id="Phobius"/>
    </source>
</evidence>
<dbReference type="Gene3D" id="1.20.5.1930">
    <property type="match status" value="1"/>
</dbReference>
<evidence type="ECO:0000256" key="7">
    <source>
        <dbReference type="ARBA" id="ARBA00022840"/>
    </source>
</evidence>
<dbReference type="Pfam" id="PF02518">
    <property type="entry name" value="HATPase_c"/>
    <property type="match status" value="1"/>
</dbReference>
<keyword evidence="5" id="KW-0547">Nucleotide-binding</keyword>
<evidence type="ECO:0000256" key="8">
    <source>
        <dbReference type="ARBA" id="ARBA00023012"/>
    </source>
</evidence>
<dbReference type="OrthoDB" id="227596at2"/>
<accession>A0A2T0KHN9</accession>
<reference evidence="13 14" key="1">
    <citation type="submission" date="2018-03" db="EMBL/GenBank/DDBJ databases">
        <title>Genomic Encyclopedia of Archaeal and Bacterial Type Strains, Phase II (KMG-II): from individual species to whole genera.</title>
        <authorList>
            <person name="Goeker M."/>
        </authorList>
    </citation>
    <scope>NUCLEOTIDE SEQUENCE [LARGE SCALE GENOMIC DNA]</scope>
    <source>
        <strain evidence="13 14">DSM 43146</strain>
    </source>
</reference>
<feature type="transmembrane region" description="Helical" evidence="10">
    <location>
        <begin position="60"/>
        <end position="85"/>
    </location>
</feature>
<feature type="transmembrane region" description="Helical" evidence="10">
    <location>
        <begin position="97"/>
        <end position="114"/>
    </location>
</feature>
<dbReference type="SUPFAM" id="SSF55874">
    <property type="entry name" value="ATPase domain of HSP90 chaperone/DNA topoisomerase II/histidine kinase"/>
    <property type="match status" value="1"/>
</dbReference>
<keyword evidence="6 13" id="KW-0418">Kinase</keyword>
<dbReference type="InterPro" id="IPR011712">
    <property type="entry name" value="Sig_transdc_His_kin_sub3_dim/P"/>
</dbReference>
<dbReference type="GO" id="GO:0016020">
    <property type="term" value="C:membrane"/>
    <property type="evidence" value="ECO:0007669"/>
    <property type="project" value="InterPro"/>
</dbReference>
<keyword evidence="10" id="KW-0472">Membrane</keyword>
<keyword evidence="9" id="KW-0175">Coiled coil</keyword>
<keyword evidence="10" id="KW-1133">Transmembrane helix</keyword>
<evidence type="ECO:0000256" key="1">
    <source>
        <dbReference type="ARBA" id="ARBA00000085"/>
    </source>
</evidence>